<feature type="zinc finger region" description="C3H1-type" evidence="5">
    <location>
        <begin position="54"/>
        <end position="80"/>
    </location>
</feature>
<organism evidence="8 16">
    <name type="scientific">Crassostrea virginica</name>
    <name type="common">Eastern oyster</name>
    <dbReference type="NCBI Taxonomy" id="6565"/>
    <lineage>
        <taxon>Eukaryota</taxon>
        <taxon>Metazoa</taxon>
        <taxon>Spiralia</taxon>
        <taxon>Lophotrochozoa</taxon>
        <taxon>Mollusca</taxon>
        <taxon>Bivalvia</taxon>
        <taxon>Autobranchia</taxon>
        <taxon>Pteriomorphia</taxon>
        <taxon>Ostreida</taxon>
        <taxon>Ostreoidea</taxon>
        <taxon>Ostreidae</taxon>
        <taxon>Crassostrea</taxon>
    </lineage>
</organism>
<dbReference type="RefSeq" id="XP_022308619.1">
    <property type="nucleotide sequence ID" value="XM_022452911.1"/>
</dbReference>
<evidence type="ECO:0000256" key="4">
    <source>
        <dbReference type="ARBA" id="ARBA00022833"/>
    </source>
</evidence>
<feature type="coiled-coil region" evidence="6">
    <location>
        <begin position="213"/>
        <end position="247"/>
    </location>
</feature>
<evidence type="ECO:0000313" key="18">
    <source>
        <dbReference type="RefSeq" id="XP_022308625.1"/>
    </source>
</evidence>
<evidence type="ECO:0000313" key="8">
    <source>
        <dbReference type="Proteomes" id="UP000694844"/>
    </source>
</evidence>
<keyword evidence="2" id="KW-0677">Repeat</keyword>
<dbReference type="InterPro" id="IPR036855">
    <property type="entry name" value="Znf_CCCH_sf"/>
</dbReference>
<reference evidence="9 10" key="1">
    <citation type="submission" date="2025-04" db="UniProtKB">
        <authorList>
            <consortium name="RefSeq"/>
        </authorList>
    </citation>
    <scope>IDENTIFICATION</scope>
    <source>
        <tissue evidence="9 10">Whole sample</tissue>
    </source>
</reference>
<dbReference type="GeneID" id="111114554"/>
<evidence type="ECO:0000256" key="2">
    <source>
        <dbReference type="ARBA" id="ARBA00022737"/>
    </source>
</evidence>
<gene>
    <name evidence="9 10 11 12 13 14 15 16 17 18" type="primary">LOC111114554</name>
</gene>
<dbReference type="OrthoDB" id="250836at2759"/>
<feature type="zinc finger region" description="C3H1-type" evidence="5">
    <location>
        <begin position="19"/>
        <end position="46"/>
    </location>
</feature>
<dbReference type="PROSITE" id="PS50103">
    <property type="entry name" value="ZF_C3H1"/>
    <property type="match status" value="3"/>
</dbReference>
<dbReference type="RefSeq" id="XP_022308617.1">
    <property type="nucleotide sequence ID" value="XM_022452909.1"/>
</dbReference>
<keyword evidence="3 5" id="KW-0863">Zinc-finger</keyword>
<dbReference type="KEGG" id="cvn:111114554"/>
<dbReference type="AlphaFoldDB" id="A0A8B8BZ05"/>
<evidence type="ECO:0000313" key="12">
    <source>
        <dbReference type="RefSeq" id="XP_022308618.1"/>
    </source>
</evidence>
<dbReference type="Proteomes" id="UP000694844">
    <property type="component" value="Chromosome 9"/>
</dbReference>
<feature type="zinc finger region" description="C3H1-type" evidence="5">
    <location>
        <begin position="117"/>
        <end position="144"/>
    </location>
</feature>
<dbReference type="SMART" id="SM00356">
    <property type="entry name" value="ZnF_C3H1"/>
    <property type="match status" value="3"/>
</dbReference>
<evidence type="ECO:0000259" key="7">
    <source>
        <dbReference type="PROSITE" id="PS50103"/>
    </source>
</evidence>
<dbReference type="RefSeq" id="XP_022308620.1">
    <property type="nucleotide sequence ID" value="XM_022452912.1"/>
</dbReference>
<feature type="domain" description="C3H1-type" evidence="7">
    <location>
        <begin position="54"/>
        <end position="80"/>
    </location>
</feature>
<evidence type="ECO:0000313" key="11">
    <source>
        <dbReference type="RefSeq" id="XP_022308617.1"/>
    </source>
</evidence>
<keyword evidence="4 5" id="KW-0862">Zinc</keyword>
<dbReference type="SUPFAM" id="SSF90229">
    <property type="entry name" value="CCCH zinc finger"/>
    <property type="match status" value="1"/>
</dbReference>
<keyword evidence="1 5" id="KW-0479">Metal-binding</keyword>
<feature type="domain" description="C3H1-type" evidence="7">
    <location>
        <begin position="19"/>
        <end position="46"/>
    </location>
</feature>
<dbReference type="RefSeq" id="XP_022308624.1">
    <property type="nucleotide sequence ID" value="XM_022452916.1"/>
</dbReference>
<evidence type="ECO:0000313" key="16">
    <source>
        <dbReference type="RefSeq" id="XP_022308623.1"/>
    </source>
</evidence>
<feature type="domain" description="C3H1-type" evidence="7">
    <location>
        <begin position="117"/>
        <end position="144"/>
    </location>
</feature>
<dbReference type="RefSeq" id="XP_022308623.1">
    <property type="nucleotide sequence ID" value="XM_022452915.1"/>
</dbReference>
<dbReference type="RefSeq" id="XP_022308625.1">
    <property type="nucleotide sequence ID" value="XM_022452917.1"/>
</dbReference>
<evidence type="ECO:0000256" key="6">
    <source>
        <dbReference type="SAM" id="Coils"/>
    </source>
</evidence>
<evidence type="ECO:0000313" key="15">
    <source>
        <dbReference type="RefSeq" id="XP_022308621.1"/>
    </source>
</evidence>
<dbReference type="GO" id="GO:0003723">
    <property type="term" value="F:RNA binding"/>
    <property type="evidence" value="ECO:0007669"/>
    <property type="project" value="TreeGrafter"/>
</dbReference>
<evidence type="ECO:0000313" key="17">
    <source>
        <dbReference type="RefSeq" id="XP_022308624.1"/>
    </source>
</evidence>
<sequence>MSENSDTSSEESLVSKQNGKDDDICRDFLRNVCKRGKRCKYRHPNTDEARDLGRQNITFCHDYQNTGCRRGNCKFLHCTREEEEHYKQTGQLPVRLQQAAALGLGVITPNVDVPLLRGEIPICKDYMKGNCKRGAKCKFRHITQGEYDFELRKSDHRNNNNQLYDPYEDDFNTFEAFEYGHTPGGVKRRRTEREFDGFGGYEGRYSTSRPFSYQLLEEENSMLRRKVEELKKQVADLTATNEVLLEQNARYRVSRTSAVQSLAPAGVPVSQQLTAGIGATASPAQPLSQLAVSSLAQQIALNSELASQHALQQHLARELGQQNAGGLQGATLNPSVTINPGNIVPVSLPQNVSLTSGSMQQTLPPAVSMTQSIPQNLQGPPSAPLVSYPIVSQNMRAAPSSLAH</sequence>
<dbReference type="PANTHER" id="PTHR12675:SF6">
    <property type="entry name" value="ZINC FINGER CCCH DOMAIN-CONTAINING PROTEIN 10"/>
    <property type="match status" value="1"/>
</dbReference>
<evidence type="ECO:0000313" key="13">
    <source>
        <dbReference type="RefSeq" id="XP_022308619.1"/>
    </source>
</evidence>
<accession>A0A8B8BZ05</accession>
<evidence type="ECO:0000256" key="5">
    <source>
        <dbReference type="PROSITE-ProRule" id="PRU00723"/>
    </source>
</evidence>
<dbReference type="RefSeq" id="XP_022308621.1">
    <property type="nucleotide sequence ID" value="XM_022452913.1"/>
</dbReference>
<evidence type="ECO:0000256" key="3">
    <source>
        <dbReference type="ARBA" id="ARBA00022771"/>
    </source>
</evidence>
<dbReference type="Pfam" id="PF00642">
    <property type="entry name" value="zf-CCCH"/>
    <property type="match status" value="2"/>
</dbReference>
<keyword evidence="6" id="KW-0175">Coiled coil</keyword>
<evidence type="ECO:0000313" key="14">
    <source>
        <dbReference type="RefSeq" id="XP_022308620.1"/>
    </source>
</evidence>
<proteinExistence type="predicted"/>
<keyword evidence="8" id="KW-1185">Reference proteome</keyword>
<evidence type="ECO:0000256" key="1">
    <source>
        <dbReference type="ARBA" id="ARBA00022723"/>
    </source>
</evidence>
<dbReference type="InterPro" id="IPR000571">
    <property type="entry name" value="Znf_CCCH"/>
</dbReference>
<evidence type="ECO:0000313" key="9">
    <source>
        <dbReference type="RefSeq" id="XP_022308615.1"/>
    </source>
</evidence>
<dbReference type="GO" id="GO:0008270">
    <property type="term" value="F:zinc ion binding"/>
    <property type="evidence" value="ECO:0007669"/>
    <property type="project" value="UniProtKB-KW"/>
</dbReference>
<dbReference type="GO" id="GO:0043484">
    <property type="term" value="P:regulation of RNA splicing"/>
    <property type="evidence" value="ECO:0007669"/>
    <property type="project" value="TreeGrafter"/>
</dbReference>
<evidence type="ECO:0000313" key="10">
    <source>
        <dbReference type="RefSeq" id="XP_022308616.1"/>
    </source>
</evidence>
<protein>
    <submittedName>
        <fullName evidence="9 10">Zinc finger CCCH domain-containing protein 10-like</fullName>
    </submittedName>
</protein>
<dbReference type="PANTHER" id="PTHR12675">
    <property type="entry name" value="MUSCLEBLIND-LIKE PROTEIN"/>
    <property type="match status" value="1"/>
</dbReference>
<name>A0A8B8BZ05_CRAVI</name>
<dbReference type="Gene3D" id="3.30.1370.210">
    <property type="match status" value="2"/>
</dbReference>
<dbReference type="RefSeq" id="XP_022308616.1">
    <property type="nucleotide sequence ID" value="XM_022452908.1"/>
</dbReference>
<dbReference type="RefSeq" id="XP_022308615.1">
    <property type="nucleotide sequence ID" value="XM_022452907.1"/>
</dbReference>
<dbReference type="RefSeq" id="XP_022308618.1">
    <property type="nucleotide sequence ID" value="XM_022452910.1"/>
</dbReference>